<evidence type="ECO:0000256" key="2">
    <source>
        <dbReference type="ARBA" id="ARBA00022692"/>
    </source>
</evidence>
<evidence type="ECO:0000256" key="1">
    <source>
        <dbReference type="ARBA" id="ARBA00004167"/>
    </source>
</evidence>
<reference evidence="8 9" key="1">
    <citation type="submission" date="2021-05" db="EMBL/GenBank/DDBJ databases">
        <title>A Polyphasic approach of four new species of the genus Ohtaekwangia: Ohtaekwangia histidinii sp. nov., Ohtaekwangia cretensis sp. nov., Ohtaekwangia indiensis sp. nov., Ohtaekwangia reichenbachii sp. nov. from diverse environment.</title>
        <authorList>
            <person name="Octaviana S."/>
        </authorList>
    </citation>
    <scope>NUCLEOTIDE SEQUENCE [LARGE SCALE GENOMIC DNA]</scope>
    <source>
        <strain evidence="8 9">PWU4</strain>
    </source>
</reference>
<feature type="compositionally biased region" description="Basic and acidic residues" evidence="5">
    <location>
        <begin position="1506"/>
        <end position="1518"/>
    </location>
</feature>
<evidence type="ECO:0000313" key="9">
    <source>
        <dbReference type="Proteomes" id="UP001319200"/>
    </source>
</evidence>
<dbReference type="RefSeq" id="WP_254160560.1">
    <property type="nucleotide sequence ID" value="NZ_JAHESF010000002.1"/>
</dbReference>
<keyword evidence="3 6" id="KW-1133">Transmembrane helix</keyword>
<evidence type="ECO:0000313" key="8">
    <source>
        <dbReference type="EMBL" id="MBT1695836.1"/>
    </source>
</evidence>
<dbReference type="GO" id="GO:0009306">
    <property type="term" value="P:protein secretion"/>
    <property type="evidence" value="ECO:0007669"/>
    <property type="project" value="InterPro"/>
</dbReference>
<keyword evidence="4 6" id="KW-0472">Membrane</keyword>
<feature type="transmembrane region" description="Helical" evidence="6">
    <location>
        <begin position="12"/>
        <end position="32"/>
    </location>
</feature>
<name>A0AAP2DGB1_9BACT</name>
<evidence type="ECO:0000256" key="6">
    <source>
        <dbReference type="SAM" id="Phobius"/>
    </source>
</evidence>
<proteinExistence type="predicted"/>
<evidence type="ECO:0000256" key="5">
    <source>
        <dbReference type="SAM" id="MobiDB-lite"/>
    </source>
</evidence>
<organism evidence="8 9">
    <name type="scientific">Chryseosolibacter histidini</name>
    <dbReference type="NCBI Taxonomy" id="2782349"/>
    <lineage>
        <taxon>Bacteria</taxon>
        <taxon>Pseudomonadati</taxon>
        <taxon>Bacteroidota</taxon>
        <taxon>Cytophagia</taxon>
        <taxon>Cytophagales</taxon>
        <taxon>Chryseotaleaceae</taxon>
        <taxon>Chryseosolibacter</taxon>
    </lineage>
</organism>
<dbReference type="InterPro" id="IPR007452">
    <property type="entry name" value="TamB_C"/>
</dbReference>
<keyword evidence="9" id="KW-1185">Reference proteome</keyword>
<dbReference type="GO" id="GO:0005886">
    <property type="term" value="C:plasma membrane"/>
    <property type="evidence" value="ECO:0007669"/>
    <property type="project" value="InterPro"/>
</dbReference>
<sequence length="1536" mass="173920">MNRQVIKNRIRKISAYTITGLVFLVISAFLTLQIPAVQDALIDKYLGSFSRITGFTSTIKNFRLLWFDRLELEEVTVFDPAGNQMIAAQKIVINFRLTQLLQQQDVNIDGVYLENAHVLFTKIPEGSDTSQNLNINVFVNRINEHFASQSTTPGRSPRINIGETVLNKSLFSYVDQFRDSIKTGFNYNQFTLDIDESQLQNFLILGDTIQFNVTTMLATDQQSKLALKELSTFFLISQQRMEFTDLKLKANNSIITDSIIFTFNGQGELSDFIDKVNIHARLENTILQPEDLALFAPEAARMTQPITLNGIFNGRVNNFKFTDMEVAAGNTVLRGSLDMEGLPDLSETFIILDLKNSRLEFNDLGFAINRDFMSRLTPIGRVSLDGQFLGYPNDFVAKGNFSGNLGNITSDINFKVNEKDFDRSVYSGALALKDFDLGLYLKDTTNFQKVNLDGKVKGSGLTLQTADFTLNGKVRSIGIRGYDYTNIETNARFASELFNGFFKIDDPNLQFSAKGSVDLRKGADIIKVQAQVDTAYLHKLHFTDHNVFLHSRLDINTKGLDIDSLMGTADLQDFTIHYDDQRLTLSNIHLAADKNKAQRSINIQSTLIDAEAHGDFLLSDISKDVQKLVQEIMLNIKNDKQAINEYYRTKNYRPKSYQAVFTVNLKHVAPLIDLMKADLFVSDKTKIEGKFTSGYTTILQAYSSIDSLGYNKTLFLNTEAELTASKIADSTSVLAMAFVNSERQLLSKNLKTKNFIAEAIWNKNHIDFGLDADQEEQTNYVRLKGAVDFLKDSTQIRMLPSTINLLEKRWNIDPNNLISLYKKNIGVKDLRFRHEQESVLFNGMISENPEEKLSLQVSNLDLSILTPITGREISGRLEALFDLTNYYKDPYVQNDVRIDSLTIDKFLIGDITGKNQWDTLEHKFLINFFIDRNESRIVNVNGFYNPSYESSPLDITARLEKANLKIIEPFFDEIFSNLGGTITGDYRISGRIESPALLGEGTVSDGQIMVNYLKTLYQFTGIVGLSPNSIYFKDIEMLDVLRNKAKLNGTITHQDFKSTRLNIDVAFRNFQVLNTTLKDNSLFYGQGYATGGLEIIGPVSNLKFVANARTDKNTRIAIPIGGVSEVEKKEFIKFVNFSDTTFQRNLTKNVSSKLDLTGITFDFNLDVTPDALCEIIFDLKAGDIIYGRGNGEIQLQLDTKGEFNMFGPFEFTEGRYNFTLYDIINKEFEIKKGSRITWYGDAYKGNLDIAASYNQLALFGPILTNQNLQNAPQLRRKYPVQVLLNVTGPMLSSEIKFDIVARDLPPSLIVEGETQPVRLDFEFQAFKNKLDEQELKRQVFSLIMLRRFSPPESFNTSGTDVINSVSELFSNQLSNFISQMDENLEIDVDFSRMNEEQFNTFQLRVSYSFLNGRLRVTRDGTYYSNQGNSNSQNTQNLNSIAGDWTVDYLLTADGKLRVKMYNRTNINPLLNSMGTANSVTTGVSLTHTQSFNELKDLWRTARSRRQKEEEKEKEKDDNAGSNNNKEATKEDDDGGE</sequence>
<evidence type="ECO:0000256" key="3">
    <source>
        <dbReference type="ARBA" id="ARBA00022989"/>
    </source>
</evidence>
<accession>A0AAP2DGB1</accession>
<evidence type="ECO:0000256" key="4">
    <source>
        <dbReference type="ARBA" id="ARBA00023136"/>
    </source>
</evidence>
<keyword evidence="2 6" id="KW-0812">Transmembrane</keyword>
<gene>
    <name evidence="8" type="ORF">KK083_03030</name>
</gene>
<feature type="region of interest" description="Disordered" evidence="5">
    <location>
        <begin position="1496"/>
        <end position="1536"/>
    </location>
</feature>
<dbReference type="Pfam" id="PF04357">
    <property type="entry name" value="TamB"/>
    <property type="match status" value="1"/>
</dbReference>
<dbReference type="EMBL" id="JAHESF010000002">
    <property type="protein sequence ID" value="MBT1695836.1"/>
    <property type="molecule type" value="Genomic_DNA"/>
</dbReference>
<protein>
    <submittedName>
        <fullName evidence="8">Translocation/assembly module TamB domain-containing protein</fullName>
    </submittedName>
</protein>
<evidence type="ECO:0000259" key="7">
    <source>
        <dbReference type="Pfam" id="PF04357"/>
    </source>
</evidence>
<comment type="caution">
    <text evidence="8">The sequence shown here is derived from an EMBL/GenBank/DDBJ whole genome shotgun (WGS) entry which is preliminary data.</text>
</comment>
<comment type="subcellular location">
    <subcellularLocation>
        <location evidence="1">Membrane</location>
        <topology evidence="1">Single-pass membrane protein</topology>
    </subcellularLocation>
</comment>
<feature type="domain" description="Translocation and assembly module TamB C-terminal" evidence="7">
    <location>
        <begin position="1040"/>
        <end position="1475"/>
    </location>
</feature>
<dbReference type="Proteomes" id="UP001319200">
    <property type="component" value="Unassembled WGS sequence"/>
</dbReference>